<proteinExistence type="predicted"/>
<feature type="region of interest" description="Disordered" evidence="1">
    <location>
        <begin position="19"/>
        <end position="49"/>
    </location>
</feature>
<comment type="caution">
    <text evidence="2">The sequence shown here is derived from an EMBL/GenBank/DDBJ whole genome shotgun (WGS) entry which is preliminary data.</text>
</comment>
<protein>
    <submittedName>
        <fullName evidence="2">Uncharacterized protein</fullName>
    </submittedName>
</protein>
<organism evidence="2">
    <name type="scientific">marine sediment metagenome</name>
    <dbReference type="NCBI Taxonomy" id="412755"/>
    <lineage>
        <taxon>unclassified sequences</taxon>
        <taxon>metagenomes</taxon>
        <taxon>ecological metagenomes</taxon>
    </lineage>
</organism>
<evidence type="ECO:0000313" key="2">
    <source>
        <dbReference type="EMBL" id="KKN98746.1"/>
    </source>
</evidence>
<accession>A0A0F9XHV9</accession>
<reference evidence="2" key="1">
    <citation type="journal article" date="2015" name="Nature">
        <title>Complex archaea that bridge the gap between prokaryotes and eukaryotes.</title>
        <authorList>
            <person name="Spang A."/>
            <person name="Saw J.H."/>
            <person name="Jorgensen S.L."/>
            <person name="Zaremba-Niedzwiedzka K."/>
            <person name="Martijn J."/>
            <person name="Lind A.E."/>
            <person name="van Eijk R."/>
            <person name="Schleper C."/>
            <person name="Guy L."/>
            <person name="Ettema T.J."/>
        </authorList>
    </citation>
    <scope>NUCLEOTIDE SEQUENCE</scope>
</reference>
<name>A0A0F9XHV9_9ZZZZ</name>
<gene>
    <name evidence="2" type="ORF">LCGC14_0144260</name>
</gene>
<dbReference type="EMBL" id="LAZR01000050">
    <property type="protein sequence ID" value="KKN98746.1"/>
    <property type="molecule type" value="Genomic_DNA"/>
</dbReference>
<dbReference type="AlphaFoldDB" id="A0A0F9XHV9"/>
<evidence type="ECO:0000256" key="1">
    <source>
        <dbReference type="SAM" id="MobiDB-lite"/>
    </source>
</evidence>
<sequence length="49" mass="5738">MTSQSSPIDYAIGRYSFGRPNYRVGDEHTTYRPRKRRLLDLEPQLPNGQ</sequence>